<accession>A0ACC1BE59</accession>
<comment type="caution">
    <text evidence="1">The sequence shown here is derived from an EMBL/GenBank/DDBJ whole genome shotgun (WGS) entry which is preliminary data.</text>
</comment>
<dbReference type="Proteomes" id="UP001164250">
    <property type="component" value="Chromosome 5"/>
</dbReference>
<proteinExistence type="predicted"/>
<organism evidence="1 2">
    <name type="scientific">Pistacia atlantica</name>
    <dbReference type="NCBI Taxonomy" id="434234"/>
    <lineage>
        <taxon>Eukaryota</taxon>
        <taxon>Viridiplantae</taxon>
        <taxon>Streptophyta</taxon>
        <taxon>Embryophyta</taxon>
        <taxon>Tracheophyta</taxon>
        <taxon>Spermatophyta</taxon>
        <taxon>Magnoliopsida</taxon>
        <taxon>eudicotyledons</taxon>
        <taxon>Gunneridae</taxon>
        <taxon>Pentapetalae</taxon>
        <taxon>rosids</taxon>
        <taxon>malvids</taxon>
        <taxon>Sapindales</taxon>
        <taxon>Anacardiaceae</taxon>
        <taxon>Pistacia</taxon>
    </lineage>
</organism>
<protein>
    <submittedName>
        <fullName evidence="1">Uncharacterized protein</fullName>
    </submittedName>
</protein>
<dbReference type="EMBL" id="CM047901">
    <property type="protein sequence ID" value="KAJ0097133.1"/>
    <property type="molecule type" value="Genomic_DNA"/>
</dbReference>
<gene>
    <name evidence="1" type="ORF">Patl1_28660</name>
</gene>
<name>A0ACC1BE59_9ROSI</name>
<sequence length="673" mass="72566">MEGQGSSNATNPGLDQQNLDSENASSLKGKSVMNCGGQSSSSMNTQSQMTHLPLPSSDKHAPSGTHQRFRGTPNENGEVTNGQPLAQGTIASALPSNIDLNTTYQGNSNDSSQEMGADVNLNPSKSGGETKQNPPGSDPTNPVVISSGISGYVVEENDGRQGDTSNGRRISCKRRVPESSSGPLLLKGASSSSAQQALTSQEISGSSSNVLSALTKLPNAGHLGHLNAGVRVGNQTPTMNSLWDSVGADTFSRQSSSVAANGLEGGPAMHQTSNVAGNGAGFGATTGTNYASMWGGQTDDLQRNIRLRRNENRQFLEPDYMSVMNSFMGYAYPTDRFHDPYDELQFGRRIPALELPPMHPMLQAPDSFQSRYGSQVARASGSSDSSAQAVNGGNLSLMAANMNPNFPGNASNSNGRSPLAPTWFNNPSMGDLYSNRYAETGSGSESRGWGQDGYAARELENSVRGGILRPSHGPFRPRFMTRVERPGVADQDISPTLRTLSPAALRRSMLISGVENALALVRRTGALRFEDMMGIDRRPMWIREGGNEEDDDDEDEDEDEDDVLEDLRLDTDNMSYEELLALEDRIGNVNTGLNEEAILALLRQRKHQSVPVESPVYNEPCCVCQEEYADGEDLGKLDCGHEYHANCIKQWLIRKNVCPICKLPGLSGKKREH</sequence>
<reference evidence="2" key="1">
    <citation type="journal article" date="2023" name="G3 (Bethesda)">
        <title>Genome assembly and association tests identify interacting loci associated with vigor, precocity, and sex in interspecific pistachio rootstocks.</title>
        <authorList>
            <person name="Palmer W."/>
            <person name="Jacygrad E."/>
            <person name="Sagayaradj S."/>
            <person name="Cavanaugh K."/>
            <person name="Han R."/>
            <person name="Bertier L."/>
            <person name="Beede B."/>
            <person name="Kafkas S."/>
            <person name="Golino D."/>
            <person name="Preece J."/>
            <person name="Michelmore R."/>
        </authorList>
    </citation>
    <scope>NUCLEOTIDE SEQUENCE [LARGE SCALE GENOMIC DNA]</scope>
</reference>
<evidence type="ECO:0000313" key="1">
    <source>
        <dbReference type="EMBL" id="KAJ0097133.1"/>
    </source>
</evidence>
<evidence type="ECO:0000313" key="2">
    <source>
        <dbReference type="Proteomes" id="UP001164250"/>
    </source>
</evidence>
<keyword evidence="2" id="KW-1185">Reference proteome</keyword>